<gene>
    <name evidence="1" type="ORF">EG343_11225</name>
</gene>
<keyword evidence="2" id="KW-1185">Reference proteome</keyword>
<reference evidence="1 2" key="1">
    <citation type="submission" date="2018-11" db="EMBL/GenBank/DDBJ databases">
        <title>Proposal to divide the Flavobacteriaceae and reorganize its genera based on Amino Acid Identity values calculated from whole genome sequences.</title>
        <authorList>
            <person name="Nicholson A.C."/>
            <person name="Gulvik C.A."/>
            <person name="Whitney A.M."/>
            <person name="Humrighouse B.W."/>
            <person name="Bell M."/>
            <person name="Holmes B."/>
            <person name="Steigerwalt A.G."/>
            <person name="Villarma A."/>
            <person name="Sheth M."/>
            <person name="Batra D."/>
            <person name="Pryor J."/>
            <person name="Bernardet J.-F."/>
            <person name="Hugo C."/>
            <person name="Kampfer P."/>
            <person name="Newman J."/>
            <person name="McQuiston J.R."/>
        </authorList>
    </citation>
    <scope>NUCLEOTIDE SEQUENCE [LARGE SCALE GENOMIC DNA]</scope>
    <source>
        <strain evidence="1 2">G0041</strain>
    </source>
</reference>
<sequence length="92" mass="10389">MVNKISLKMAEIKVYKVSTDDGMGGANHLGYVSGNIEDIKKFFEPKKVNEIYLDEISVKEITSELAIATESLNQEKKTLEIRIKEINEILNS</sequence>
<evidence type="ECO:0000313" key="1">
    <source>
        <dbReference type="EMBL" id="AZA91162.1"/>
    </source>
</evidence>
<protein>
    <submittedName>
        <fullName evidence="1">Uncharacterized protein</fullName>
    </submittedName>
</protein>
<dbReference type="AlphaFoldDB" id="A0AAD0YJV6"/>
<dbReference type="EMBL" id="CP033923">
    <property type="protein sequence ID" value="AZA91162.1"/>
    <property type="molecule type" value="Genomic_DNA"/>
</dbReference>
<proteinExistence type="predicted"/>
<evidence type="ECO:0000313" key="2">
    <source>
        <dbReference type="Proteomes" id="UP000278288"/>
    </source>
</evidence>
<dbReference type="KEGG" id="cnk:EG343_11225"/>
<accession>A0AAD0YJV6</accession>
<dbReference type="Proteomes" id="UP000278288">
    <property type="component" value="Chromosome"/>
</dbReference>
<name>A0AAD0YJV6_CHRNA</name>
<organism evidence="1 2">
    <name type="scientific">Chryseobacterium nakagawai</name>
    <dbReference type="NCBI Taxonomy" id="1241982"/>
    <lineage>
        <taxon>Bacteria</taxon>
        <taxon>Pseudomonadati</taxon>
        <taxon>Bacteroidota</taxon>
        <taxon>Flavobacteriia</taxon>
        <taxon>Flavobacteriales</taxon>
        <taxon>Weeksellaceae</taxon>
        <taxon>Chryseobacterium group</taxon>
        <taxon>Chryseobacterium</taxon>
    </lineage>
</organism>